<dbReference type="Gene3D" id="3.90.1720.10">
    <property type="entry name" value="endopeptidase domain like (from Nostoc punctiforme)"/>
    <property type="match status" value="1"/>
</dbReference>
<feature type="chain" id="PRO_5008611404" evidence="1">
    <location>
        <begin position="19"/>
        <end position="183"/>
    </location>
</feature>
<gene>
    <name evidence="2" type="ORF">A8U91_02226</name>
</gene>
<reference evidence="2 3" key="1">
    <citation type="submission" date="2016-06" db="EMBL/GenBank/DDBJ databases">
        <title>Genome sequence of halotolerant plant growth promoting strain of Halomonas elongata HEK1 isolated from salterns of Rann of Kutch, Gujarat, India.</title>
        <authorList>
            <person name="Gaba S."/>
            <person name="Singh R.N."/>
            <person name="Abrol S."/>
            <person name="Kaushik R."/>
            <person name="Saxena A.K."/>
        </authorList>
    </citation>
    <scope>NUCLEOTIDE SEQUENCE [LARGE SCALE GENOMIC DNA]</scope>
    <source>
        <strain evidence="2 3">HEK1</strain>
    </source>
</reference>
<name>A0A1B8P6G3_HALEL</name>
<keyword evidence="1" id="KW-0732">Signal</keyword>
<evidence type="ECO:0000313" key="3">
    <source>
        <dbReference type="Proteomes" id="UP000092504"/>
    </source>
</evidence>
<evidence type="ECO:0000256" key="1">
    <source>
        <dbReference type="SAM" id="SignalP"/>
    </source>
</evidence>
<dbReference type="EMBL" id="MAJD01000001">
    <property type="protein sequence ID" value="OBX37847.1"/>
    <property type="molecule type" value="Genomic_DNA"/>
</dbReference>
<evidence type="ECO:0000313" key="2">
    <source>
        <dbReference type="EMBL" id="OBX37847.1"/>
    </source>
</evidence>
<dbReference type="InterPro" id="IPR024453">
    <property type="entry name" value="Peptidase_C92"/>
</dbReference>
<dbReference type="SUPFAM" id="SSF54001">
    <property type="entry name" value="Cysteine proteinases"/>
    <property type="match status" value="1"/>
</dbReference>
<dbReference type="Pfam" id="PF05708">
    <property type="entry name" value="Peptidase_C92"/>
    <property type="match status" value="1"/>
</dbReference>
<dbReference type="AlphaFoldDB" id="A0A1B8P6G3"/>
<dbReference type="InterPro" id="IPR038765">
    <property type="entry name" value="Papain-like_cys_pep_sf"/>
</dbReference>
<protein>
    <submittedName>
        <fullName evidence="2">Uncharacterized protein</fullName>
    </submittedName>
</protein>
<feature type="signal peptide" evidence="1">
    <location>
        <begin position="1"/>
        <end position="18"/>
    </location>
</feature>
<accession>A0A1B8P6G3</accession>
<proteinExistence type="predicted"/>
<sequence>MKSLLLLALCLLAGTCQASQLLPGDLVFRQGTEPVSEAVMVMDDNRFSHVGMLAGQPDDWQVVHAVPEGGVISEPLADYIAAEHARQFAYFRVKATDAQRQSATDFAEANLGVPFTLLDAGVPGNGTYCTLLIRDAWQAAGIDLQAKFKHLNLPLYPGDFLLPSGLLASPLVSPVLQDTDSPS</sequence>
<dbReference type="Proteomes" id="UP000092504">
    <property type="component" value="Unassembled WGS sequence"/>
</dbReference>
<dbReference type="PATRIC" id="fig|2746.7.peg.2282"/>
<organism evidence="2 3">
    <name type="scientific">Halomonas elongata</name>
    <dbReference type="NCBI Taxonomy" id="2746"/>
    <lineage>
        <taxon>Bacteria</taxon>
        <taxon>Pseudomonadati</taxon>
        <taxon>Pseudomonadota</taxon>
        <taxon>Gammaproteobacteria</taxon>
        <taxon>Oceanospirillales</taxon>
        <taxon>Halomonadaceae</taxon>
        <taxon>Halomonas</taxon>
    </lineage>
</organism>
<comment type="caution">
    <text evidence="2">The sequence shown here is derived from an EMBL/GenBank/DDBJ whole genome shotgun (WGS) entry which is preliminary data.</text>
</comment>